<feature type="region of interest" description="Disordered" evidence="6">
    <location>
        <begin position="266"/>
        <end position="285"/>
    </location>
</feature>
<comment type="function">
    <text evidence="3">Involved in the breakdown of putrescine via hydrolysis of the gamma-glutamyl linkage of gamma-glutamyl-gamma-aminobutyrate.</text>
</comment>
<dbReference type="OrthoDB" id="9813383at2"/>
<keyword evidence="8" id="KW-1185">Reference proteome</keyword>
<dbReference type="PANTHER" id="PTHR43235">
    <property type="entry name" value="GLUTAMINE AMIDOTRANSFERASE PB2B2.05-RELATED"/>
    <property type="match status" value="1"/>
</dbReference>
<protein>
    <recommendedName>
        <fullName evidence="5">gamma-glutamyl-gamma-aminobutyrate hydrolase</fullName>
        <ecNumber evidence="5">3.5.1.94</ecNumber>
    </recommendedName>
</protein>
<comment type="caution">
    <text evidence="7">The sequence shown here is derived from an EMBL/GenBank/DDBJ whole genome shotgun (WGS) entry which is preliminary data.</text>
</comment>
<evidence type="ECO:0000256" key="1">
    <source>
        <dbReference type="ARBA" id="ARBA00011083"/>
    </source>
</evidence>
<comment type="catalytic activity">
    <reaction evidence="2">
        <text>4-(gamma-L-glutamylamino)butanoate + H2O = 4-aminobutanoate + L-glutamate</text>
        <dbReference type="Rhea" id="RHEA:19737"/>
        <dbReference type="ChEBI" id="CHEBI:15377"/>
        <dbReference type="ChEBI" id="CHEBI:29985"/>
        <dbReference type="ChEBI" id="CHEBI:58800"/>
        <dbReference type="ChEBI" id="CHEBI:59888"/>
        <dbReference type="EC" id="3.5.1.94"/>
    </reaction>
</comment>
<gene>
    <name evidence="7" type="ORF">EYS42_16400</name>
</gene>
<proteinExistence type="inferred from homology"/>
<dbReference type="GO" id="GO:0006598">
    <property type="term" value="P:polyamine catabolic process"/>
    <property type="evidence" value="ECO:0007669"/>
    <property type="project" value="TreeGrafter"/>
</dbReference>
<dbReference type="Proteomes" id="UP000292120">
    <property type="component" value="Unassembled WGS sequence"/>
</dbReference>
<dbReference type="InterPro" id="IPR011697">
    <property type="entry name" value="Peptidase_C26"/>
</dbReference>
<accession>A0A4Q9H0W9</accession>
<dbReference type="EC" id="3.5.1.94" evidence="5"/>
<dbReference type="AlphaFoldDB" id="A0A4Q9H0W9"/>
<reference evidence="7 8" key="1">
    <citation type="submission" date="2019-02" db="EMBL/GenBank/DDBJ databases">
        <title>Aquabacterium sp. strain KMB7.</title>
        <authorList>
            <person name="Chen W.-M."/>
        </authorList>
    </citation>
    <scope>NUCLEOTIDE SEQUENCE [LARGE SCALE GENOMIC DNA]</scope>
    <source>
        <strain evidence="7 8">KMB7</strain>
    </source>
</reference>
<name>A0A4Q9H0W9_9BURK</name>
<evidence type="ECO:0000313" key="8">
    <source>
        <dbReference type="Proteomes" id="UP000292120"/>
    </source>
</evidence>
<comment type="similarity">
    <text evidence="1">Belongs to the peptidase C26 family.</text>
</comment>
<evidence type="ECO:0000313" key="7">
    <source>
        <dbReference type="EMBL" id="TBO27686.1"/>
    </source>
</evidence>
<dbReference type="PROSITE" id="PS51273">
    <property type="entry name" value="GATASE_TYPE_1"/>
    <property type="match status" value="1"/>
</dbReference>
<dbReference type="PANTHER" id="PTHR43235:SF1">
    <property type="entry name" value="GLUTAMINE AMIDOTRANSFERASE PB2B2.05-RELATED"/>
    <property type="match status" value="1"/>
</dbReference>
<dbReference type="EMBL" id="SIXI01000009">
    <property type="protein sequence ID" value="TBO27686.1"/>
    <property type="molecule type" value="Genomic_DNA"/>
</dbReference>
<dbReference type="Gene3D" id="3.40.50.880">
    <property type="match status" value="1"/>
</dbReference>
<organism evidence="7 8">
    <name type="scientific">Aquabacterium lacunae</name>
    <dbReference type="NCBI Taxonomy" id="2528630"/>
    <lineage>
        <taxon>Bacteria</taxon>
        <taxon>Pseudomonadati</taxon>
        <taxon>Pseudomonadota</taxon>
        <taxon>Betaproteobacteria</taxon>
        <taxon>Burkholderiales</taxon>
        <taxon>Aquabacterium</taxon>
    </lineage>
</organism>
<dbReference type="FunFam" id="3.40.50.880:FF:000030">
    <property type="entry name" value="Gamma-glutamyl-gamma-aminobutyrate hydrolase PuuD"/>
    <property type="match status" value="1"/>
</dbReference>
<evidence type="ECO:0000256" key="3">
    <source>
        <dbReference type="ARBA" id="ARBA00055068"/>
    </source>
</evidence>
<dbReference type="GO" id="GO:0005829">
    <property type="term" value="C:cytosol"/>
    <property type="evidence" value="ECO:0007669"/>
    <property type="project" value="TreeGrafter"/>
</dbReference>
<comment type="pathway">
    <text evidence="4">Amine and polyamine degradation; putrescine degradation; 4-aminobutanoate from putrescine: step 4/4.</text>
</comment>
<evidence type="ECO:0000256" key="2">
    <source>
        <dbReference type="ARBA" id="ARBA00052718"/>
    </source>
</evidence>
<evidence type="ECO:0000256" key="5">
    <source>
        <dbReference type="ARBA" id="ARBA00066788"/>
    </source>
</evidence>
<dbReference type="CDD" id="cd01745">
    <property type="entry name" value="GATase1_2"/>
    <property type="match status" value="1"/>
</dbReference>
<keyword evidence="7" id="KW-0378">Hydrolase</keyword>
<dbReference type="InterPro" id="IPR044668">
    <property type="entry name" value="PuuD-like"/>
</dbReference>
<dbReference type="SUPFAM" id="SSF52317">
    <property type="entry name" value="Class I glutamine amidotransferase-like"/>
    <property type="match status" value="1"/>
</dbReference>
<dbReference type="RefSeq" id="WP_130969282.1">
    <property type="nucleotide sequence ID" value="NZ_SIXI01000009.1"/>
</dbReference>
<evidence type="ECO:0000256" key="4">
    <source>
        <dbReference type="ARBA" id="ARBA00060634"/>
    </source>
</evidence>
<evidence type="ECO:0000256" key="6">
    <source>
        <dbReference type="SAM" id="MobiDB-lite"/>
    </source>
</evidence>
<dbReference type="Pfam" id="PF07722">
    <property type="entry name" value="Peptidase_C26"/>
    <property type="match status" value="1"/>
</dbReference>
<sequence>MNSAPNPRQPVVLVPACQRQLGRHPFHVAGQKYVDAIRLAGCVPLVVPAAQLHELPTLMALADGLLLSGSPSNVHPSHFGEAVHNPALPLDPARDHFTLPAIRQALALGMPLFGICRGFQEVNVALGGSLHQAVHEQPGLNDHRAAADAPVEVEYGFSHPVQATPGGLIDHTLAGLPEVQQGHFMVNSVHGQGIKALAPGLAVEATAPDGLVEAFRHVGTARAPAQPGAFSLCVQWHPEWQAAQNPVSVRLFERFGEACRAYLARKQADRSSTRPEPGLHPVMRA</sequence>
<dbReference type="GO" id="GO:0033969">
    <property type="term" value="F:gamma-glutamyl-gamma-aminobutyrate hydrolase activity"/>
    <property type="evidence" value="ECO:0007669"/>
    <property type="project" value="UniProtKB-EC"/>
</dbReference>
<dbReference type="InterPro" id="IPR029062">
    <property type="entry name" value="Class_I_gatase-like"/>
</dbReference>